<name>A0AAE3VD13_9BACT</name>
<reference evidence="5" key="1">
    <citation type="submission" date="2023-07" db="EMBL/GenBank/DDBJ databases">
        <title>Genomic Encyclopedia of Type Strains, Phase IV (KMG-IV): sequencing the most valuable type-strain genomes for metagenomic binning, comparative biology and taxonomic classification.</title>
        <authorList>
            <person name="Goeker M."/>
        </authorList>
    </citation>
    <scope>NUCLEOTIDE SEQUENCE</scope>
    <source>
        <strain evidence="5">DSM 24202</strain>
    </source>
</reference>
<dbReference type="PANTHER" id="PTHR20854:SF4">
    <property type="entry name" value="INOSITOL-1-MONOPHOSPHATASE-RELATED"/>
    <property type="match status" value="1"/>
</dbReference>
<feature type="binding site" evidence="4">
    <location>
        <position position="102"/>
    </location>
    <ligand>
        <name>Mg(2+)</name>
        <dbReference type="ChEBI" id="CHEBI:18420"/>
        <label>1</label>
        <note>catalytic</note>
    </ligand>
</feature>
<dbReference type="PROSITE" id="PS00629">
    <property type="entry name" value="IMP_1"/>
    <property type="match status" value="1"/>
</dbReference>
<keyword evidence="3 4" id="KW-0460">Magnesium</keyword>
<evidence type="ECO:0000256" key="3">
    <source>
        <dbReference type="ARBA" id="ARBA00022842"/>
    </source>
</evidence>
<dbReference type="PANTHER" id="PTHR20854">
    <property type="entry name" value="INOSITOL MONOPHOSPHATASE"/>
    <property type="match status" value="1"/>
</dbReference>
<dbReference type="GO" id="GO:0006020">
    <property type="term" value="P:inositol metabolic process"/>
    <property type="evidence" value="ECO:0007669"/>
    <property type="project" value="TreeGrafter"/>
</dbReference>
<evidence type="ECO:0000256" key="4">
    <source>
        <dbReference type="PIRSR" id="PIRSR600760-2"/>
    </source>
</evidence>
<proteinExistence type="predicted"/>
<dbReference type="EC" id="3.1.3.25" evidence="5"/>
<feature type="binding site" evidence="4">
    <location>
        <position position="99"/>
    </location>
    <ligand>
        <name>Mg(2+)</name>
        <dbReference type="ChEBI" id="CHEBI:18420"/>
        <label>1</label>
        <note>catalytic</note>
    </ligand>
</feature>
<gene>
    <name evidence="5" type="ORF">J3R75_000023</name>
</gene>
<dbReference type="InterPro" id="IPR000760">
    <property type="entry name" value="Inositol_monophosphatase-like"/>
</dbReference>
<dbReference type="GO" id="GO:0008934">
    <property type="term" value="F:inositol monophosphate 1-phosphatase activity"/>
    <property type="evidence" value="ECO:0007669"/>
    <property type="project" value="TreeGrafter"/>
</dbReference>
<dbReference type="Proteomes" id="UP001238163">
    <property type="component" value="Unassembled WGS sequence"/>
</dbReference>
<comment type="caution">
    <text evidence="5">The sequence shown here is derived from an EMBL/GenBank/DDBJ whole genome shotgun (WGS) entry which is preliminary data.</text>
</comment>
<evidence type="ECO:0000256" key="1">
    <source>
        <dbReference type="ARBA" id="ARBA00022723"/>
    </source>
</evidence>
<evidence type="ECO:0000256" key="2">
    <source>
        <dbReference type="ARBA" id="ARBA00022801"/>
    </source>
</evidence>
<protein>
    <submittedName>
        <fullName evidence="5">Myo-inositol-1(Or 4)-monophosphatase</fullName>
        <ecNumber evidence="5">3.1.3.25</ecNumber>
    </submittedName>
</protein>
<dbReference type="PRINTS" id="PR00377">
    <property type="entry name" value="IMPHPHTASES"/>
</dbReference>
<evidence type="ECO:0000313" key="6">
    <source>
        <dbReference type="Proteomes" id="UP001238163"/>
    </source>
</evidence>
<dbReference type="EMBL" id="JAUSVL010000001">
    <property type="protein sequence ID" value="MDQ0287916.1"/>
    <property type="molecule type" value="Genomic_DNA"/>
</dbReference>
<dbReference type="GO" id="GO:0046872">
    <property type="term" value="F:metal ion binding"/>
    <property type="evidence" value="ECO:0007669"/>
    <property type="project" value="UniProtKB-KW"/>
</dbReference>
<feature type="binding site" evidence="4">
    <location>
        <position position="101"/>
    </location>
    <ligand>
        <name>Mg(2+)</name>
        <dbReference type="ChEBI" id="CHEBI:18420"/>
        <label>1</label>
        <note>catalytic</note>
    </ligand>
</feature>
<dbReference type="InterPro" id="IPR020583">
    <property type="entry name" value="Inositol_monoP_metal-BS"/>
</dbReference>
<keyword evidence="2 5" id="KW-0378">Hydrolase</keyword>
<evidence type="ECO:0000313" key="5">
    <source>
        <dbReference type="EMBL" id="MDQ0287916.1"/>
    </source>
</evidence>
<organism evidence="5 6">
    <name type="scientific">Oligosphaera ethanolica</name>
    <dbReference type="NCBI Taxonomy" id="760260"/>
    <lineage>
        <taxon>Bacteria</taxon>
        <taxon>Pseudomonadati</taxon>
        <taxon>Lentisphaerota</taxon>
        <taxon>Oligosphaeria</taxon>
        <taxon>Oligosphaerales</taxon>
        <taxon>Oligosphaeraceae</taxon>
        <taxon>Oligosphaera</taxon>
    </lineage>
</organism>
<dbReference type="AlphaFoldDB" id="A0AAE3VD13"/>
<dbReference type="RefSeq" id="WP_307259075.1">
    <property type="nucleotide sequence ID" value="NZ_JAUSVL010000001.1"/>
</dbReference>
<dbReference type="SUPFAM" id="SSF56655">
    <property type="entry name" value="Carbohydrate phosphatase"/>
    <property type="match status" value="1"/>
</dbReference>
<feature type="binding site" evidence="4">
    <location>
        <position position="76"/>
    </location>
    <ligand>
        <name>Mg(2+)</name>
        <dbReference type="ChEBI" id="CHEBI:18420"/>
        <label>1</label>
        <note>catalytic</note>
    </ligand>
</feature>
<sequence>MGNSAMNSAPGGHGRSWDAAAMAEILLDCARRALAHRAASSWTLKSDGSLVTEVDRDIEALLSAALPGPGEYFIGEETIAQRGADYAREALRGSCWVVDPIDGTSSFAHGFPLWGISIGHMVGGVLRHGAVMVPECGDILVSEGEGVVHYRLAGLSAPLTAATRRELAPAAGAWQAGGVLMLGQRFCKSGQLRMPNPVVASGSAVEALAAVLTGQAQAYVGHMKLWDIAGLLPMMARLGIVGRLADGGQISCEVTNGAFVLDMNSAACWALRDNCVICADAWQPVVSSAVTWRAEG</sequence>
<dbReference type="Gene3D" id="3.30.540.10">
    <property type="entry name" value="Fructose-1,6-Bisphosphatase, subunit A, domain 1"/>
    <property type="match status" value="1"/>
</dbReference>
<keyword evidence="1 4" id="KW-0479">Metal-binding</keyword>
<dbReference type="Pfam" id="PF00459">
    <property type="entry name" value="Inositol_P"/>
    <property type="match status" value="1"/>
</dbReference>
<dbReference type="GO" id="GO:0007165">
    <property type="term" value="P:signal transduction"/>
    <property type="evidence" value="ECO:0007669"/>
    <property type="project" value="TreeGrafter"/>
</dbReference>
<keyword evidence="6" id="KW-1185">Reference proteome</keyword>
<comment type="cofactor">
    <cofactor evidence="4">
        <name>Mg(2+)</name>
        <dbReference type="ChEBI" id="CHEBI:18420"/>
    </cofactor>
</comment>
<accession>A0AAE3VD13</accession>
<feature type="binding site" evidence="4">
    <location>
        <position position="227"/>
    </location>
    <ligand>
        <name>Mg(2+)</name>
        <dbReference type="ChEBI" id="CHEBI:18420"/>
        <label>1</label>
        <note>catalytic</note>
    </ligand>
</feature>